<feature type="compositionally biased region" description="Polar residues" evidence="4">
    <location>
        <begin position="43"/>
        <end position="53"/>
    </location>
</feature>
<feature type="compositionally biased region" description="Basic and acidic residues" evidence="4">
    <location>
        <begin position="55"/>
        <end position="64"/>
    </location>
</feature>
<sequence>MPLPPTTSPVTGEKVPPYYIHANTLHFRDTNGRSLLLRGVNLSGSAKTPSGQPSHRREGFWENAEDGKGDFSNKPLNLEDGSADVHLARLKAWGYNTLRYVFTWESLEHEGPKKYDYAYMDYVIAVLKRCKEWGFRVFMDPHQDVWSRFSGGSGAPIWTIYACAIDPHHFTPTASAYLQCEWPNAQAPKPKEFPIMLWSTNYTRLANQTIWTMFFAGKTFAPKCIIDGKNIQDFLQDHFIDAVCELVSRIAEKASDLLDECVIGWDSINEPHEGFIGYKDLSVIPAEQQLKKGPSPTPIESLRLGMGEAQEVQVWKFGAMGPYRASNITIDPEGVKMWLSEEDDEKRGGGKWGWTRGPDWKMGFCIWAQHGVWDPISSNLTDSHYFSRIPTDPSREIDFVSDFWAFHWLAFSSRIRMLHPESIQSIQAPVFHAPPKLPQSFLKGRVCLAPHFYDGLTLMTRHWNWFNADAVGLRRKKYWNIIQAVRVGDGPIRNMIQGELSILKQDTIDILGEYPTIIGEIGTSYDMDGKKAYGYVDGGRGEGDYSSQRKAQDCSLNACDGPNCLNYTVWTYVPDNSHEWGDNWNGEDLSIWSADDLQQKQEQNVSSSAISSLPQSSAATLTVPLSSTKPKYSLSLIQAGEFQPQLILDGARAVDAFCRPFPIASVGTPERIDFDINSTKFTYSVRVRPDDVANDEVYTEIYVPFVHYAARLEEASSSSRSSQAVSEAGDDDITVASRNVSMINLIDDEGAAKAKDTSSISIKPISPAASLYLDISINVSHGRTEVQAQTLKWYYQVPKIEEVYTIEIKRNGGAMRRETDFVQERSWFDVCPQCVIN</sequence>
<dbReference type="Gene3D" id="2.60.40.1180">
    <property type="entry name" value="Golgi alpha-mannosidase II"/>
    <property type="match status" value="1"/>
</dbReference>
<dbReference type="EMBL" id="CP143790">
    <property type="protein sequence ID" value="WVN90429.1"/>
    <property type="molecule type" value="Genomic_DNA"/>
</dbReference>
<feature type="domain" description="Glycoside hydrolase family 5 C-terminal" evidence="6">
    <location>
        <begin position="659"/>
        <end position="712"/>
    </location>
</feature>
<dbReference type="InterPro" id="IPR017853">
    <property type="entry name" value="GH"/>
</dbReference>
<dbReference type="RefSeq" id="XP_066071129.1">
    <property type="nucleotide sequence ID" value="XM_066215032.1"/>
</dbReference>
<feature type="region of interest" description="Disordered" evidence="4">
    <location>
        <begin position="43"/>
        <end position="64"/>
    </location>
</feature>
<dbReference type="InterPro" id="IPR001547">
    <property type="entry name" value="Glyco_hydro_5"/>
</dbReference>
<dbReference type="Pfam" id="PF00150">
    <property type="entry name" value="Cellulase"/>
    <property type="match status" value="1"/>
</dbReference>
<dbReference type="InterPro" id="IPR041036">
    <property type="entry name" value="GH5_C"/>
</dbReference>
<dbReference type="GeneID" id="91089874"/>
<evidence type="ECO:0000256" key="2">
    <source>
        <dbReference type="ARBA" id="ARBA00022801"/>
    </source>
</evidence>
<evidence type="ECO:0000256" key="3">
    <source>
        <dbReference type="ARBA" id="ARBA00023295"/>
    </source>
</evidence>
<keyword evidence="3" id="KW-0326">Glycosidase</keyword>
<dbReference type="KEGG" id="cdep:91089874"/>
<dbReference type="PANTHER" id="PTHR31308:SF6">
    <property type="entry name" value="GLYCOSIDE HYDROLASE FAMILY 5 C-TERMINAL DOMAIN-CONTAINING PROTEIN"/>
    <property type="match status" value="1"/>
</dbReference>
<dbReference type="PROSITE" id="PS00659">
    <property type="entry name" value="GLYCOSYL_HYDROL_F5"/>
    <property type="match status" value="1"/>
</dbReference>
<comment type="similarity">
    <text evidence="1">Belongs to the glycosyl hydrolase 5 (cellulase A) family.</text>
</comment>
<dbReference type="GO" id="GO:1904462">
    <property type="term" value="P:ergosteryl 3-beta-D-glucoside catabolic process"/>
    <property type="evidence" value="ECO:0007669"/>
    <property type="project" value="TreeGrafter"/>
</dbReference>
<reference evidence="7" key="1">
    <citation type="submission" date="2016-06" db="EMBL/GenBank/DDBJ databases">
        <authorList>
            <person name="Cuomo C."/>
            <person name="Litvintseva A."/>
            <person name="Heitman J."/>
            <person name="Chen Y."/>
            <person name="Sun S."/>
            <person name="Springer D."/>
            <person name="Dromer F."/>
            <person name="Young S."/>
            <person name="Zeng Q."/>
            <person name="Chapman S."/>
            <person name="Gujja S."/>
            <person name="Saif S."/>
            <person name="Birren B."/>
        </authorList>
    </citation>
    <scope>NUCLEOTIDE SEQUENCE</scope>
    <source>
        <strain evidence="7">CBS 7841</strain>
    </source>
</reference>
<dbReference type="Proteomes" id="UP000094043">
    <property type="component" value="Chromosome 7"/>
</dbReference>
<dbReference type="InterPro" id="IPR013780">
    <property type="entry name" value="Glyco_hydro_b"/>
</dbReference>
<evidence type="ECO:0000256" key="1">
    <source>
        <dbReference type="ARBA" id="ARBA00005641"/>
    </source>
</evidence>
<evidence type="ECO:0000259" key="5">
    <source>
        <dbReference type="Pfam" id="PF00150"/>
    </source>
</evidence>
<proteinExistence type="inferred from homology"/>
<dbReference type="Pfam" id="PF18564">
    <property type="entry name" value="Glyco_hydro_5_C"/>
    <property type="match status" value="1"/>
</dbReference>
<keyword evidence="2" id="KW-0378">Hydrolase</keyword>
<dbReference type="FunFam" id="3.20.20.80:FF:000122">
    <property type="entry name" value="Glycoside hydrolase"/>
    <property type="match status" value="1"/>
</dbReference>
<dbReference type="InterPro" id="IPR052066">
    <property type="entry name" value="Glycosphingolipid_Hydrolases"/>
</dbReference>
<dbReference type="OrthoDB" id="9971853at2759"/>
<protein>
    <submittedName>
        <fullName evidence="7">Uncharacterized protein</fullName>
    </submittedName>
</protein>
<reference evidence="7" key="2">
    <citation type="journal article" date="2022" name="Elife">
        <title>Obligate sexual reproduction of a homothallic fungus closely related to the Cryptococcus pathogenic species complex.</title>
        <authorList>
            <person name="Passer A.R."/>
            <person name="Clancey S.A."/>
            <person name="Shea T."/>
            <person name="David-Palma M."/>
            <person name="Averette A.F."/>
            <person name="Boekhout T."/>
            <person name="Porcel B.M."/>
            <person name="Nowrousian M."/>
            <person name="Cuomo C.A."/>
            <person name="Sun S."/>
            <person name="Heitman J."/>
            <person name="Coelho M.A."/>
        </authorList>
    </citation>
    <scope>NUCLEOTIDE SEQUENCE</scope>
    <source>
        <strain evidence="7">CBS 7841</strain>
    </source>
</reference>
<keyword evidence="8" id="KW-1185">Reference proteome</keyword>
<evidence type="ECO:0000313" key="7">
    <source>
        <dbReference type="EMBL" id="WVN90429.1"/>
    </source>
</evidence>
<evidence type="ECO:0000259" key="6">
    <source>
        <dbReference type="Pfam" id="PF18564"/>
    </source>
</evidence>
<evidence type="ECO:0000313" key="8">
    <source>
        <dbReference type="Proteomes" id="UP000094043"/>
    </source>
</evidence>
<reference evidence="7" key="3">
    <citation type="submission" date="2024-01" db="EMBL/GenBank/DDBJ databases">
        <authorList>
            <person name="Coelho M.A."/>
            <person name="David-Palma M."/>
            <person name="Shea T."/>
            <person name="Sun S."/>
            <person name="Cuomo C.A."/>
            <person name="Heitman J."/>
        </authorList>
    </citation>
    <scope>NUCLEOTIDE SEQUENCE</scope>
    <source>
        <strain evidence="7">CBS 7841</strain>
    </source>
</reference>
<dbReference type="SUPFAM" id="SSF51445">
    <property type="entry name" value="(Trans)glycosidases"/>
    <property type="match status" value="1"/>
</dbReference>
<dbReference type="PANTHER" id="PTHR31308">
    <property type="match status" value="1"/>
</dbReference>
<dbReference type="InterPro" id="IPR018087">
    <property type="entry name" value="Glyco_hydro_5_CS"/>
</dbReference>
<dbReference type="VEuPathDB" id="FungiDB:L203_03541"/>
<gene>
    <name evidence="7" type="ORF">L203_105665</name>
</gene>
<dbReference type="GO" id="GO:0000272">
    <property type="term" value="P:polysaccharide catabolic process"/>
    <property type="evidence" value="ECO:0007669"/>
    <property type="project" value="InterPro"/>
</dbReference>
<dbReference type="GO" id="GO:0050295">
    <property type="term" value="F:steryl-beta-glucosidase activity"/>
    <property type="evidence" value="ECO:0007669"/>
    <property type="project" value="TreeGrafter"/>
</dbReference>
<dbReference type="Gene3D" id="3.20.20.80">
    <property type="entry name" value="Glycosidases"/>
    <property type="match status" value="1"/>
</dbReference>
<evidence type="ECO:0000256" key="4">
    <source>
        <dbReference type="SAM" id="MobiDB-lite"/>
    </source>
</evidence>
<dbReference type="AlphaFoldDB" id="A0A1E3IFC3"/>
<accession>A0A1E3IFC3</accession>
<feature type="domain" description="Glycoside hydrolase family 5" evidence="5">
    <location>
        <begin position="87"/>
        <end position="146"/>
    </location>
</feature>
<organism evidence="7 8">
    <name type="scientific">Cryptococcus depauperatus CBS 7841</name>
    <dbReference type="NCBI Taxonomy" id="1295531"/>
    <lineage>
        <taxon>Eukaryota</taxon>
        <taxon>Fungi</taxon>
        <taxon>Dikarya</taxon>
        <taxon>Basidiomycota</taxon>
        <taxon>Agaricomycotina</taxon>
        <taxon>Tremellomycetes</taxon>
        <taxon>Tremellales</taxon>
        <taxon>Cryptococcaceae</taxon>
        <taxon>Cryptococcus</taxon>
    </lineage>
</organism>
<name>A0A1E3IFC3_9TREE</name>